<evidence type="ECO:0000256" key="4">
    <source>
        <dbReference type="ARBA" id="ARBA00023136"/>
    </source>
</evidence>
<dbReference type="EMBL" id="KN882033">
    <property type="protein sequence ID" value="KIY46426.1"/>
    <property type="molecule type" value="Genomic_DNA"/>
</dbReference>
<dbReference type="InterPro" id="IPR005828">
    <property type="entry name" value="MFS_sugar_transport-like"/>
</dbReference>
<dbReference type="Pfam" id="PF00083">
    <property type="entry name" value="Sugar_tr"/>
    <property type="match status" value="1"/>
</dbReference>
<gene>
    <name evidence="6" type="ORF">FISHEDRAFT_47344</name>
</gene>
<reference evidence="6 7" key="1">
    <citation type="journal article" date="2015" name="Fungal Genet. Biol.">
        <title>Evolution of novel wood decay mechanisms in Agaricales revealed by the genome sequences of Fistulina hepatica and Cylindrobasidium torrendii.</title>
        <authorList>
            <person name="Floudas D."/>
            <person name="Held B.W."/>
            <person name="Riley R."/>
            <person name="Nagy L.G."/>
            <person name="Koehler G."/>
            <person name="Ransdell A.S."/>
            <person name="Younus H."/>
            <person name="Chow J."/>
            <person name="Chiniquy J."/>
            <person name="Lipzen A."/>
            <person name="Tritt A."/>
            <person name="Sun H."/>
            <person name="Haridas S."/>
            <person name="LaButti K."/>
            <person name="Ohm R.A."/>
            <person name="Kues U."/>
            <person name="Blanchette R.A."/>
            <person name="Grigoriev I.V."/>
            <person name="Minto R.E."/>
            <person name="Hibbett D.S."/>
        </authorList>
    </citation>
    <scope>NUCLEOTIDE SEQUENCE [LARGE SCALE GENOMIC DNA]</scope>
    <source>
        <strain evidence="6 7">ATCC 64428</strain>
    </source>
</reference>
<accession>A0A0D7A929</accession>
<keyword evidence="2 5" id="KW-0812">Transmembrane</keyword>
<dbReference type="OrthoDB" id="4142200at2759"/>
<dbReference type="AlphaFoldDB" id="A0A0D7A929"/>
<sequence>WQQYAVGHLISGLGVSALSVAVPMCQAETISAQIHDSLAATYQLFITFGILVACEYLMTLHSYPFIDIPQTAFP</sequence>
<evidence type="ECO:0000256" key="5">
    <source>
        <dbReference type="SAM" id="Phobius"/>
    </source>
</evidence>
<dbReference type="InterPro" id="IPR036259">
    <property type="entry name" value="MFS_trans_sf"/>
</dbReference>
<organism evidence="6 7">
    <name type="scientific">Fistulina hepatica ATCC 64428</name>
    <dbReference type="NCBI Taxonomy" id="1128425"/>
    <lineage>
        <taxon>Eukaryota</taxon>
        <taxon>Fungi</taxon>
        <taxon>Dikarya</taxon>
        <taxon>Basidiomycota</taxon>
        <taxon>Agaricomycotina</taxon>
        <taxon>Agaricomycetes</taxon>
        <taxon>Agaricomycetidae</taxon>
        <taxon>Agaricales</taxon>
        <taxon>Fistulinaceae</taxon>
        <taxon>Fistulina</taxon>
    </lineage>
</organism>
<comment type="subcellular location">
    <subcellularLocation>
        <location evidence="1">Membrane</location>
    </subcellularLocation>
</comment>
<evidence type="ECO:0000256" key="2">
    <source>
        <dbReference type="ARBA" id="ARBA00022692"/>
    </source>
</evidence>
<evidence type="ECO:0000256" key="1">
    <source>
        <dbReference type="ARBA" id="ARBA00004370"/>
    </source>
</evidence>
<feature type="transmembrane region" description="Helical" evidence="5">
    <location>
        <begin position="37"/>
        <end position="58"/>
    </location>
</feature>
<evidence type="ECO:0000313" key="6">
    <source>
        <dbReference type="EMBL" id="KIY46426.1"/>
    </source>
</evidence>
<keyword evidence="7" id="KW-1185">Reference proteome</keyword>
<proteinExistence type="predicted"/>
<dbReference type="Gene3D" id="1.20.1250.20">
    <property type="entry name" value="MFS general substrate transporter like domains"/>
    <property type="match status" value="1"/>
</dbReference>
<dbReference type="GO" id="GO:0022857">
    <property type="term" value="F:transmembrane transporter activity"/>
    <property type="evidence" value="ECO:0007669"/>
    <property type="project" value="InterPro"/>
</dbReference>
<keyword evidence="4 5" id="KW-0472">Membrane</keyword>
<protein>
    <submittedName>
        <fullName evidence="6">Uncharacterized protein</fullName>
    </submittedName>
</protein>
<dbReference type="GO" id="GO:0016020">
    <property type="term" value="C:membrane"/>
    <property type="evidence" value="ECO:0007669"/>
    <property type="project" value="UniProtKB-SubCell"/>
</dbReference>
<dbReference type="Proteomes" id="UP000054144">
    <property type="component" value="Unassembled WGS sequence"/>
</dbReference>
<name>A0A0D7A929_9AGAR</name>
<keyword evidence="3 5" id="KW-1133">Transmembrane helix</keyword>
<feature type="non-terminal residue" evidence="6">
    <location>
        <position position="1"/>
    </location>
</feature>
<feature type="transmembrane region" description="Helical" evidence="5">
    <location>
        <begin position="6"/>
        <end position="25"/>
    </location>
</feature>
<evidence type="ECO:0000256" key="3">
    <source>
        <dbReference type="ARBA" id="ARBA00022989"/>
    </source>
</evidence>
<evidence type="ECO:0000313" key="7">
    <source>
        <dbReference type="Proteomes" id="UP000054144"/>
    </source>
</evidence>